<protein>
    <submittedName>
        <fullName evidence="1">Uncharacterized protein</fullName>
    </submittedName>
</protein>
<proteinExistence type="predicted"/>
<reference evidence="1" key="1">
    <citation type="submission" date="2016-01" db="EMBL/GenBank/DDBJ databases">
        <authorList>
            <person name="Peeters C."/>
        </authorList>
    </citation>
    <scope>NUCLEOTIDE SEQUENCE [LARGE SCALE GENOMIC DNA]</scope>
    <source>
        <strain evidence="1">LMG 22934</strain>
    </source>
</reference>
<accession>A0A158IFD7</accession>
<dbReference type="RefSeq" id="WP_087669426.1">
    <property type="nucleotide sequence ID" value="NZ_FCNW02000031.1"/>
</dbReference>
<dbReference type="OrthoDB" id="9035893at2"/>
<sequence length="82" mass="8872">MRNTEVAYKDVFLIPLAAYDEGQYAAMLIVKECNGVQRASGVLGHFPCAGTARSFALDYGMAEIDHRQPKPQSGASAMRHAA</sequence>
<organism evidence="1 2">
    <name type="scientific">Caballeronia humi</name>
    <dbReference type="NCBI Taxonomy" id="326474"/>
    <lineage>
        <taxon>Bacteria</taxon>
        <taxon>Pseudomonadati</taxon>
        <taxon>Pseudomonadota</taxon>
        <taxon>Betaproteobacteria</taxon>
        <taxon>Burkholderiales</taxon>
        <taxon>Burkholderiaceae</taxon>
        <taxon>Caballeronia</taxon>
    </lineage>
</organism>
<comment type="caution">
    <text evidence="1">The sequence shown here is derived from an EMBL/GenBank/DDBJ whole genome shotgun (WGS) entry which is preliminary data.</text>
</comment>
<dbReference type="EMBL" id="FCNW02000031">
    <property type="protein sequence ID" value="SAL55093.1"/>
    <property type="molecule type" value="Genomic_DNA"/>
</dbReference>
<gene>
    <name evidence="1" type="ORF">AWB65_04706</name>
</gene>
<keyword evidence="2" id="KW-1185">Reference proteome</keyword>
<dbReference type="Proteomes" id="UP000054977">
    <property type="component" value="Unassembled WGS sequence"/>
</dbReference>
<evidence type="ECO:0000313" key="1">
    <source>
        <dbReference type="EMBL" id="SAL55093.1"/>
    </source>
</evidence>
<dbReference type="AlphaFoldDB" id="A0A158IFD7"/>
<evidence type="ECO:0000313" key="2">
    <source>
        <dbReference type="Proteomes" id="UP000054977"/>
    </source>
</evidence>
<name>A0A158IFD7_9BURK</name>